<evidence type="ECO:0000259" key="5">
    <source>
        <dbReference type="Pfam" id="PF04542"/>
    </source>
</evidence>
<dbReference type="Pfam" id="PF08281">
    <property type="entry name" value="Sigma70_r4_2"/>
    <property type="match status" value="1"/>
</dbReference>
<dbReference type="InterPro" id="IPR014284">
    <property type="entry name" value="RNA_pol_sigma-70_dom"/>
</dbReference>
<dbReference type="GO" id="GO:0003677">
    <property type="term" value="F:DNA binding"/>
    <property type="evidence" value="ECO:0007669"/>
    <property type="project" value="InterPro"/>
</dbReference>
<comment type="similarity">
    <text evidence="1">Belongs to the sigma-70 factor family. ECF subfamily.</text>
</comment>
<dbReference type="RefSeq" id="WP_338392432.1">
    <property type="nucleotide sequence ID" value="NZ_AP025314.1"/>
</dbReference>
<evidence type="ECO:0000256" key="1">
    <source>
        <dbReference type="ARBA" id="ARBA00010641"/>
    </source>
</evidence>
<dbReference type="Proteomes" id="UP001348817">
    <property type="component" value="Chromosome"/>
</dbReference>
<dbReference type="NCBIfam" id="TIGR02985">
    <property type="entry name" value="Sig70_bacteroi1"/>
    <property type="match status" value="1"/>
</dbReference>
<keyword evidence="8" id="KW-1185">Reference proteome</keyword>
<evidence type="ECO:0000256" key="2">
    <source>
        <dbReference type="ARBA" id="ARBA00023015"/>
    </source>
</evidence>
<keyword evidence="4" id="KW-0804">Transcription</keyword>
<gene>
    <name evidence="7" type="ORF">FUAX_33380</name>
</gene>
<evidence type="ECO:0000256" key="4">
    <source>
        <dbReference type="ARBA" id="ARBA00023163"/>
    </source>
</evidence>
<keyword evidence="7" id="KW-0240">DNA-directed RNA polymerase</keyword>
<feature type="domain" description="RNA polymerase sigma factor 70 region 4 type 2" evidence="6">
    <location>
        <begin position="119"/>
        <end position="170"/>
    </location>
</feature>
<keyword evidence="2" id="KW-0805">Transcription regulation</keyword>
<dbReference type="AlphaFoldDB" id="A0AAU9CP40"/>
<dbReference type="GO" id="GO:0000428">
    <property type="term" value="C:DNA-directed RNA polymerase complex"/>
    <property type="evidence" value="ECO:0007669"/>
    <property type="project" value="UniProtKB-KW"/>
</dbReference>
<dbReference type="InterPro" id="IPR007627">
    <property type="entry name" value="RNA_pol_sigma70_r2"/>
</dbReference>
<dbReference type="Gene3D" id="1.10.10.10">
    <property type="entry name" value="Winged helix-like DNA-binding domain superfamily/Winged helix DNA-binding domain"/>
    <property type="match status" value="1"/>
</dbReference>
<evidence type="ECO:0000313" key="7">
    <source>
        <dbReference type="EMBL" id="BDD10906.1"/>
    </source>
</evidence>
<dbReference type="InterPro" id="IPR013249">
    <property type="entry name" value="RNA_pol_sigma70_r4_t2"/>
</dbReference>
<dbReference type="InterPro" id="IPR039425">
    <property type="entry name" value="RNA_pol_sigma-70-like"/>
</dbReference>
<dbReference type="Pfam" id="PF04542">
    <property type="entry name" value="Sigma70_r2"/>
    <property type="match status" value="1"/>
</dbReference>
<evidence type="ECO:0000256" key="3">
    <source>
        <dbReference type="ARBA" id="ARBA00023082"/>
    </source>
</evidence>
<accession>A0AAU9CP40</accession>
<dbReference type="InterPro" id="IPR036388">
    <property type="entry name" value="WH-like_DNA-bd_sf"/>
</dbReference>
<dbReference type="GO" id="GO:0006352">
    <property type="term" value="P:DNA-templated transcription initiation"/>
    <property type="evidence" value="ECO:0007669"/>
    <property type="project" value="InterPro"/>
</dbReference>
<dbReference type="InterPro" id="IPR014327">
    <property type="entry name" value="RNA_pol_sigma70_bacteroid"/>
</dbReference>
<protein>
    <submittedName>
        <fullName evidence="7">DNA-directed RNA polymerase sigma-70 factor</fullName>
    </submittedName>
</protein>
<feature type="domain" description="RNA polymerase sigma-70 region 2" evidence="5">
    <location>
        <begin position="24"/>
        <end position="88"/>
    </location>
</feature>
<dbReference type="PANTHER" id="PTHR43133">
    <property type="entry name" value="RNA POLYMERASE ECF-TYPE SIGMA FACTO"/>
    <property type="match status" value="1"/>
</dbReference>
<dbReference type="InterPro" id="IPR013324">
    <property type="entry name" value="RNA_pol_sigma_r3/r4-like"/>
</dbReference>
<reference evidence="7 8" key="1">
    <citation type="submission" date="2021-12" db="EMBL/GenBank/DDBJ databases">
        <title>Genome sequencing of bacteria with rrn-lacking chromosome and rrn-plasmid.</title>
        <authorList>
            <person name="Anda M."/>
            <person name="Iwasaki W."/>
        </authorList>
    </citation>
    <scope>NUCLEOTIDE SEQUENCE [LARGE SCALE GENOMIC DNA]</scope>
    <source>
        <strain evidence="7 8">DSM 100852</strain>
    </source>
</reference>
<dbReference type="SUPFAM" id="SSF88946">
    <property type="entry name" value="Sigma2 domain of RNA polymerase sigma factors"/>
    <property type="match status" value="1"/>
</dbReference>
<dbReference type="Gene3D" id="1.10.1740.10">
    <property type="match status" value="1"/>
</dbReference>
<sequence>MDSTEKKLIQRFKNGDAGAYEHIFKKYYASLCLFAMKHLKTKDLAEEVVQELFCKLWEKRDTLEPRESLKSYLYGAVRLNCLRLIRSETLHAKHHELIKKEMSDEVWPEEEKSNDIQARILEAVSELPEQRRRIFEMSRFDQLRQKEIAEKMNLAPKTVENQMGRALKFLRDRLKDCLPVLLLWLWYFLEK</sequence>
<evidence type="ECO:0000313" key="8">
    <source>
        <dbReference type="Proteomes" id="UP001348817"/>
    </source>
</evidence>
<dbReference type="GO" id="GO:0016987">
    <property type="term" value="F:sigma factor activity"/>
    <property type="evidence" value="ECO:0007669"/>
    <property type="project" value="UniProtKB-KW"/>
</dbReference>
<keyword evidence="3" id="KW-0731">Sigma factor</keyword>
<dbReference type="EMBL" id="AP025314">
    <property type="protein sequence ID" value="BDD10906.1"/>
    <property type="molecule type" value="Genomic_DNA"/>
</dbReference>
<dbReference type="SUPFAM" id="SSF88659">
    <property type="entry name" value="Sigma3 and sigma4 domains of RNA polymerase sigma factors"/>
    <property type="match status" value="1"/>
</dbReference>
<organism evidence="7 8">
    <name type="scientific">Fulvitalea axinellae</name>
    <dbReference type="NCBI Taxonomy" id="1182444"/>
    <lineage>
        <taxon>Bacteria</taxon>
        <taxon>Pseudomonadati</taxon>
        <taxon>Bacteroidota</taxon>
        <taxon>Cytophagia</taxon>
        <taxon>Cytophagales</taxon>
        <taxon>Persicobacteraceae</taxon>
        <taxon>Fulvitalea</taxon>
    </lineage>
</organism>
<evidence type="ECO:0000259" key="6">
    <source>
        <dbReference type="Pfam" id="PF08281"/>
    </source>
</evidence>
<dbReference type="PANTHER" id="PTHR43133:SF46">
    <property type="entry name" value="RNA POLYMERASE SIGMA-70 FACTOR ECF SUBFAMILY"/>
    <property type="match status" value="1"/>
</dbReference>
<dbReference type="KEGG" id="fax:FUAX_33380"/>
<dbReference type="NCBIfam" id="TIGR02937">
    <property type="entry name" value="sigma70-ECF"/>
    <property type="match status" value="1"/>
</dbReference>
<dbReference type="InterPro" id="IPR013325">
    <property type="entry name" value="RNA_pol_sigma_r2"/>
</dbReference>
<proteinExistence type="inferred from homology"/>
<name>A0AAU9CP40_9BACT</name>